<reference evidence="1" key="2">
    <citation type="submission" date="2021-08" db="EMBL/GenBank/DDBJ databases">
        <authorList>
            <person name="Tani A."/>
            <person name="Ola A."/>
            <person name="Ogura Y."/>
            <person name="Katsura K."/>
            <person name="Hayashi T."/>
        </authorList>
    </citation>
    <scope>NUCLEOTIDE SEQUENCE</scope>
    <source>
        <strain evidence="1">LMG 23639</strain>
    </source>
</reference>
<evidence type="ECO:0000313" key="1">
    <source>
        <dbReference type="EMBL" id="GJE06850.1"/>
    </source>
</evidence>
<gene>
    <name evidence="1" type="ORF">AOPFMNJM_2172</name>
</gene>
<protein>
    <submittedName>
        <fullName evidence="1">Uncharacterized protein</fullName>
    </submittedName>
</protein>
<dbReference type="RefSeq" id="WP_238275775.1">
    <property type="nucleotide sequence ID" value="NZ_BPQR01000036.1"/>
</dbReference>
<organism evidence="1 2">
    <name type="scientific">Methylobacterium jeotgali</name>
    <dbReference type="NCBI Taxonomy" id="381630"/>
    <lineage>
        <taxon>Bacteria</taxon>
        <taxon>Pseudomonadati</taxon>
        <taxon>Pseudomonadota</taxon>
        <taxon>Alphaproteobacteria</taxon>
        <taxon>Hyphomicrobiales</taxon>
        <taxon>Methylobacteriaceae</taxon>
        <taxon>Methylobacterium</taxon>
    </lineage>
</organism>
<dbReference type="Proteomes" id="UP001055102">
    <property type="component" value="Unassembled WGS sequence"/>
</dbReference>
<dbReference type="EMBL" id="BPQR01000036">
    <property type="protein sequence ID" value="GJE06850.1"/>
    <property type="molecule type" value="Genomic_DNA"/>
</dbReference>
<evidence type="ECO:0000313" key="2">
    <source>
        <dbReference type="Proteomes" id="UP001055102"/>
    </source>
</evidence>
<accession>A0ABQ4SWG6</accession>
<reference evidence="1" key="1">
    <citation type="journal article" date="2021" name="Front. Microbiol.">
        <title>Comprehensive Comparative Genomics and Phenotyping of Methylobacterium Species.</title>
        <authorList>
            <person name="Alessa O."/>
            <person name="Ogura Y."/>
            <person name="Fujitani Y."/>
            <person name="Takami H."/>
            <person name="Hayashi T."/>
            <person name="Sahin N."/>
            <person name="Tani A."/>
        </authorList>
    </citation>
    <scope>NUCLEOTIDE SEQUENCE</scope>
    <source>
        <strain evidence="1">LMG 23639</strain>
    </source>
</reference>
<sequence length="241" mass="24361">MALNNAAVADIGFASLVGAESMKLHAYSAFTLLFIINPGTDTKLIRRHLSVRAAETGVIAKNTWESYVKGVETAAGMFRTHAPDEVATISDMGADEAVDAVRQLYEGLNILSGSDIRAWATAGEFLPLDKAAAKAAKVEASKAKALAKGAAAATLFFASNAADSATLPDAAAPVSALSGILAAIGALGHADALEAMAALNAHIAALDKLVADAPAPTTAPVLADDATVAALSALGRVKRAA</sequence>
<keyword evidence="2" id="KW-1185">Reference proteome</keyword>
<proteinExistence type="predicted"/>
<name>A0ABQ4SWG6_9HYPH</name>
<comment type="caution">
    <text evidence="1">The sequence shown here is derived from an EMBL/GenBank/DDBJ whole genome shotgun (WGS) entry which is preliminary data.</text>
</comment>